<evidence type="ECO:0000313" key="2">
    <source>
        <dbReference type="EMBL" id="AOW00347.1"/>
    </source>
</evidence>
<dbReference type="AlphaFoldDB" id="A0A1D8N3Y4"/>
<reference evidence="2 3" key="1">
    <citation type="journal article" date="2016" name="PLoS ONE">
        <title>Sequence Assembly of Yarrowia lipolytica Strain W29/CLIB89 Shows Transposable Element Diversity.</title>
        <authorList>
            <person name="Magnan C."/>
            <person name="Yu J."/>
            <person name="Chang I."/>
            <person name="Jahn E."/>
            <person name="Kanomata Y."/>
            <person name="Wu J."/>
            <person name="Zeller M."/>
            <person name="Oakes M."/>
            <person name="Baldi P."/>
            <person name="Sandmeyer S."/>
        </authorList>
    </citation>
    <scope>NUCLEOTIDE SEQUENCE [LARGE SCALE GENOMIC DNA]</scope>
    <source>
        <strain evidence="3">CLIB89(W29)</strain>
    </source>
</reference>
<sequence length="160" mass="18081">MHYLTTTLIATPQSNRATYKGGIRLMAKVQKHIPLAVRFGRVMESSAKAMSFADRIDQPHFFVCPPGEPDSLADGEEELPEPLGEDLLLSDKQCDELTKTRVEMFPDSSHVSPSRPNIDTTAPIPSFYSTEYSRLVEFQQRSEATIRRRSREPTSHRKSS</sequence>
<organism evidence="2 3">
    <name type="scientific">Yarrowia lipolytica</name>
    <name type="common">Candida lipolytica</name>
    <dbReference type="NCBI Taxonomy" id="4952"/>
    <lineage>
        <taxon>Eukaryota</taxon>
        <taxon>Fungi</taxon>
        <taxon>Dikarya</taxon>
        <taxon>Ascomycota</taxon>
        <taxon>Saccharomycotina</taxon>
        <taxon>Dipodascomycetes</taxon>
        <taxon>Dipodascales</taxon>
        <taxon>Dipodascales incertae sedis</taxon>
        <taxon>Yarrowia</taxon>
    </lineage>
</organism>
<dbReference type="EMBL" id="CP017553">
    <property type="protein sequence ID" value="AOW00347.1"/>
    <property type="molecule type" value="Genomic_DNA"/>
</dbReference>
<feature type="compositionally biased region" description="Polar residues" evidence="1">
    <location>
        <begin position="109"/>
        <end position="120"/>
    </location>
</feature>
<gene>
    <name evidence="2" type="ORF">YALI1_A06761g</name>
</gene>
<protein>
    <submittedName>
        <fullName evidence="2">Uncharacterized protein</fullName>
    </submittedName>
</protein>
<dbReference type="RefSeq" id="XP_068137768.1">
    <property type="nucleotide sequence ID" value="XM_068281667.1"/>
</dbReference>
<evidence type="ECO:0000256" key="1">
    <source>
        <dbReference type="SAM" id="MobiDB-lite"/>
    </source>
</evidence>
<feature type="region of interest" description="Disordered" evidence="1">
    <location>
        <begin position="104"/>
        <end position="125"/>
    </location>
</feature>
<feature type="region of interest" description="Disordered" evidence="1">
    <location>
        <begin position="141"/>
        <end position="160"/>
    </location>
</feature>
<evidence type="ECO:0000313" key="3">
    <source>
        <dbReference type="Proteomes" id="UP000182444"/>
    </source>
</evidence>
<proteinExistence type="predicted"/>
<dbReference type="GeneID" id="94582327"/>
<accession>A0A1D8N3Y4</accession>
<dbReference type="Proteomes" id="UP000182444">
    <property type="component" value="Chromosome 1A"/>
</dbReference>
<name>A0A1D8N3Y4_YARLL</name>
<feature type="compositionally biased region" description="Basic and acidic residues" evidence="1">
    <location>
        <begin position="151"/>
        <end position="160"/>
    </location>
</feature>
<dbReference type="VEuPathDB" id="FungiDB:YALI1_A06761g"/>